<proteinExistence type="predicted"/>
<keyword evidence="3 6" id="KW-0812">Transmembrane</keyword>
<dbReference type="PROSITE" id="PS50850">
    <property type="entry name" value="MFS"/>
    <property type="match status" value="1"/>
</dbReference>
<dbReference type="RefSeq" id="WP_061993176.1">
    <property type="nucleotide sequence ID" value="NZ_DF968001.1"/>
</dbReference>
<gene>
    <name evidence="8" type="ORF">FFIC_240650</name>
</gene>
<dbReference type="PANTHER" id="PTHR23523">
    <property type="match status" value="1"/>
</dbReference>
<evidence type="ECO:0000256" key="1">
    <source>
        <dbReference type="ARBA" id="ARBA00004651"/>
    </source>
</evidence>
<comment type="subcellular location">
    <subcellularLocation>
        <location evidence="1">Cell membrane</location>
        <topology evidence="1">Multi-pass membrane protein</topology>
    </subcellularLocation>
</comment>
<dbReference type="EMBL" id="DF968001">
    <property type="protein sequence ID" value="GAO99792.1"/>
    <property type="molecule type" value="Genomic_DNA"/>
</dbReference>
<dbReference type="InterPro" id="IPR011701">
    <property type="entry name" value="MFS"/>
</dbReference>
<keyword evidence="9" id="KW-1185">Reference proteome</keyword>
<feature type="transmembrane region" description="Helical" evidence="6">
    <location>
        <begin position="5"/>
        <end position="24"/>
    </location>
</feature>
<feature type="transmembrane region" description="Helical" evidence="6">
    <location>
        <begin position="205"/>
        <end position="227"/>
    </location>
</feature>
<evidence type="ECO:0000256" key="3">
    <source>
        <dbReference type="ARBA" id="ARBA00022692"/>
    </source>
</evidence>
<name>A0A0K8MH48_9LACO</name>
<feature type="transmembrane region" description="Helical" evidence="6">
    <location>
        <begin position="128"/>
        <end position="151"/>
    </location>
</feature>
<evidence type="ECO:0000313" key="8">
    <source>
        <dbReference type="EMBL" id="GAO99792.1"/>
    </source>
</evidence>
<feature type="transmembrane region" description="Helical" evidence="6">
    <location>
        <begin position="239"/>
        <end position="261"/>
    </location>
</feature>
<keyword evidence="4 6" id="KW-1133">Transmembrane helix</keyword>
<dbReference type="Gene3D" id="1.20.1250.20">
    <property type="entry name" value="MFS general substrate transporter like domains"/>
    <property type="match status" value="1"/>
</dbReference>
<dbReference type="SUPFAM" id="SSF103473">
    <property type="entry name" value="MFS general substrate transporter"/>
    <property type="match status" value="1"/>
</dbReference>
<evidence type="ECO:0000256" key="4">
    <source>
        <dbReference type="ARBA" id="ARBA00022989"/>
    </source>
</evidence>
<keyword evidence="5 6" id="KW-0472">Membrane</keyword>
<evidence type="ECO:0000259" key="7">
    <source>
        <dbReference type="PROSITE" id="PS50850"/>
    </source>
</evidence>
<feature type="transmembrane region" description="Helical" evidence="6">
    <location>
        <begin position="273"/>
        <end position="292"/>
    </location>
</feature>
<feature type="domain" description="Major facilitator superfamily (MFS) profile" evidence="7">
    <location>
        <begin position="5"/>
        <end position="390"/>
    </location>
</feature>
<protein>
    <submittedName>
        <fullName evidence="8">Transporter, major facilitator superfamily</fullName>
    </submittedName>
</protein>
<feature type="transmembrane region" description="Helical" evidence="6">
    <location>
        <begin position="368"/>
        <end position="388"/>
    </location>
</feature>
<feature type="transmembrane region" description="Helical" evidence="6">
    <location>
        <begin position="342"/>
        <end position="362"/>
    </location>
</feature>
<dbReference type="Pfam" id="PF07690">
    <property type="entry name" value="MFS_1"/>
    <property type="match status" value="1"/>
</dbReference>
<dbReference type="InterPro" id="IPR020846">
    <property type="entry name" value="MFS_dom"/>
</dbReference>
<accession>A0A0K8MH48</accession>
<organism evidence="8 9">
    <name type="scientific">Fructobacillus ficulneus</name>
    <dbReference type="NCBI Taxonomy" id="157463"/>
    <lineage>
        <taxon>Bacteria</taxon>
        <taxon>Bacillati</taxon>
        <taxon>Bacillota</taxon>
        <taxon>Bacilli</taxon>
        <taxon>Lactobacillales</taxon>
        <taxon>Lactobacillaceae</taxon>
        <taxon>Fructobacillus</taxon>
    </lineage>
</organism>
<feature type="transmembrane region" description="Helical" evidence="6">
    <location>
        <begin position="298"/>
        <end position="322"/>
    </location>
</feature>
<sequence length="409" mass="44225">MKKRVYLIGGLGIILIGANMRLPITMMPPILPQLHTIMGIPTSVSGWLTTIPILMFAFVSPLMGKWGVRAGNSEALFYSLLILTVGLALRIITTPILLFTGTILIGIGISGGNVLLPSIIQEYFPKQSALLTGIYPAMMTLSSGIGTATVAPLLKATNLSATLAIFAVVTVLTVIVWGATMAMLPKTDRKVETEEDKEGDFSVKSYKVTWLITFYFGTQSLLAYSLMTWLPKYWVDHGFTSTTAGLLATFFQLFGIPLAFFTPTIAKKKSGMIGMVIFGASTIILATAGLMFGSDSFAVNALWSALAGMGTAAAFTLSIVFFQRKTTRYEQTAELSGTAQSIGYLFAAVGPIASGYLIEIFHSWDLLFVIYFIMAVILGILGMLTIYSRNVGSEKLPKKNQDIVNFSTD</sequence>
<keyword evidence="2" id="KW-0813">Transport</keyword>
<feature type="transmembrane region" description="Helical" evidence="6">
    <location>
        <begin position="75"/>
        <end position="92"/>
    </location>
</feature>
<dbReference type="InterPro" id="IPR052524">
    <property type="entry name" value="MFS_Cyanate_Porter"/>
</dbReference>
<dbReference type="Proteomes" id="UP000253891">
    <property type="component" value="Unassembled WGS sequence"/>
</dbReference>
<dbReference type="InterPro" id="IPR036259">
    <property type="entry name" value="MFS_trans_sf"/>
</dbReference>
<evidence type="ECO:0000256" key="5">
    <source>
        <dbReference type="ARBA" id="ARBA00023136"/>
    </source>
</evidence>
<reference evidence="8 9" key="1">
    <citation type="journal article" date="2015" name="BMC Genomics">
        <title>Comparative genomics of Fructobacillus spp. and Leuconostoc spp. reveals niche-specific evolution of Fructobacillus spp.</title>
        <authorList>
            <person name="Endo A."/>
            <person name="Tanizawa Y."/>
            <person name="Tanaka N."/>
            <person name="Maeno S."/>
            <person name="Kumar H."/>
            <person name="Shiwa Y."/>
            <person name="Okada S."/>
            <person name="Yoshikawa H."/>
            <person name="Dicks L."/>
            <person name="Nakagawa J."/>
            <person name="Arita M."/>
        </authorList>
    </citation>
    <scope>NUCLEOTIDE SEQUENCE [LARGE SCALE GENOMIC DNA]</scope>
    <source>
        <strain evidence="8 9">JCM 12225</strain>
    </source>
</reference>
<dbReference type="GO" id="GO:0022857">
    <property type="term" value="F:transmembrane transporter activity"/>
    <property type="evidence" value="ECO:0007669"/>
    <property type="project" value="InterPro"/>
</dbReference>
<evidence type="ECO:0000256" key="2">
    <source>
        <dbReference type="ARBA" id="ARBA00022448"/>
    </source>
</evidence>
<feature type="transmembrane region" description="Helical" evidence="6">
    <location>
        <begin position="163"/>
        <end position="184"/>
    </location>
</feature>
<dbReference type="PANTHER" id="PTHR23523:SF2">
    <property type="entry name" value="2-NITROIMIDAZOLE TRANSPORTER"/>
    <property type="match status" value="1"/>
</dbReference>
<dbReference type="OrthoDB" id="9797740at2"/>
<dbReference type="AlphaFoldDB" id="A0A0K8MH48"/>
<evidence type="ECO:0000256" key="6">
    <source>
        <dbReference type="SAM" id="Phobius"/>
    </source>
</evidence>
<dbReference type="GO" id="GO:0005886">
    <property type="term" value="C:plasma membrane"/>
    <property type="evidence" value="ECO:0007669"/>
    <property type="project" value="UniProtKB-SubCell"/>
</dbReference>
<feature type="transmembrane region" description="Helical" evidence="6">
    <location>
        <begin position="98"/>
        <end position="116"/>
    </location>
</feature>
<feature type="transmembrane region" description="Helical" evidence="6">
    <location>
        <begin position="44"/>
        <end position="63"/>
    </location>
</feature>
<evidence type="ECO:0000313" key="9">
    <source>
        <dbReference type="Proteomes" id="UP000253891"/>
    </source>
</evidence>